<dbReference type="SMART" id="SM00564">
    <property type="entry name" value="PQQ"/>
    <property type="match status" value="3"/>
</dbReference>
<dbReference type="InterPro" id="IPR045851">
    <property type="entry name" value="AMP-bd_C_sf"/>
</dbReference>
<dbReference type="Pfam" id="PF00501">
    <property type="entry name" value="AMP-binding"/>
    <property type="match status" value="1"/>
</dbReference>
<name>A0ABD1CJP9_CULPP</name>
<reference evidence="4 5" key="1">
    <citation type="submission" date="2024-05" db="EMBL/GenBank/DDBJ databases">
        <title>Culex pipiens pipiens assembly and annotation.</title>
        <authorList>
            <person name="Alout H."/>
            <person name="Durand T."/>
        </authorList>
    </citation>
    <scope>NUCLEOTIDE SEQUENCE [LARGE SCALE GENOMIC DNA]</scope>
    <source>
        <strain evidence="4">HA-2024</strain>
        <tissue evidence="4">Whole body</tissue>
    </source>
</reference>
<dbReference type="InterPro" id="IPR052091">
    <property type="entry name" value="Beta-ala_Activ/Resist"/>
</dbReference>
<feature type="domain" description="Pyrrolo-quinoline quinone repeat" evidence="3">
    <location>
        <begin position="931"/>
        <end position="1113"/>
    </location>
</feature>
<dbReference type="Gene3D" id="1.10.405.10">
    <property type="entry name" value="Guanine Nucleotide Dissociation Inhibitor, domain 1"/>
    <property type="match status" value="1"/>
</dbReference>
<accession>A0ABD1CJP9</accession>
<organism evidence="4 5">
    <name type="scientific">Culex pipiens pipiens</name>
    <name type="common">Northern house mosquito</name>
    <dbReference type="NCBI Taxonomy" id="38569"/>
    <lineage>
        <taxon>Eukaryota</taxon>
        <taxon>Metazoa</taxon>
        <taxon>Ecdysozoa</taxon>
        <taxon>Arthropoda</taxon>
        <taxon>Hexapoda</taxon>
        <taxon>Insecta</taxon>
        <taxon>Pterygota</taxon>
        <taxon>Neoptera</taxon>
        <taxon>Endopterygota</taxon>
        <taxon>Diptera</taxon>
        <taxon>Nematocera</taxon>
        <taxon>Culicoidea</taxon>
        <taxon>Culicidae</taxon>
        <taxon>Culicinae</taxon>
        <taxon>Culicini</taxon>
        <taxon>Culex</taxon>
        <taxon>Culex</taxon>
    </lineage>
</organism>
<dbReference type="InterPro" id="IPR011047">
    <property type="entry name" value="Quinoprotein_ADH-like_sf"/>
</dbReference>
<dbReference type="SUPFAM" id="SSF54373">
    <property type="entry name" value="FAD-linked reductases, C-terminal domain"/>
    <property type="match status" value="1"/>
</dbReference>
<dbReference type="SUPFAM" id="SSF50998">
    <property type="entry name" value="Quinoprotein alcohol dehydrogenase-like"/>
    <property type="match status" value="1"/>
</dbReference>
<dbReference type="InterPro" id="IPR002372">
    <property type="entry name" value="PQQ_rpt_dom"/>
</dbReference>
<dbReference type="SUPFAM" id="SSF47336">
    <property type="entry name" value="ACP-like"/>
    <property type="match status" value="1"/>
</dbReference>
<proteinExistence type="inferred from homology"/>
<comment type="similarity">
    <text evidence="1">Belongs to the Rab GDI family.</text>
</comment>
<dbReference type="Gene3D" id="3.30.300.30">
    <property type="match status" value="1"/>
</dbReference>
<dbReference type="PRINTS" id="PR00891">
    <property type="entry name" value="RABGDIREP"/>
</dbReference>
<feature type="domain" description="AMP-dependent synthetase/ligase" evidence="2">
    <location>
        <begin position="340"/>
        <end position="671"/>
    </location>
</feature>
<evidence type="ECO:0000259" key="2">
    <source>
        <dbReference type="Pfam" id="PF00501"/>
    </source>
</evidence>
<dbReference type="InterPro" id="IPR036736">
    <property type="entry name" value="ACP-like_sf"/>
</dbReference>
<evidence type="ECO:0000313" key="4">
    <source>
        <dbReference type="EMBL" id="KAL1376619.1"/>
    </source>
</evidence>
<dbReference type="EMBL" id="JBEHCU010011536">
    <property type="protein sequence ID" value="KAL1376619.1"/>
    <property type="molecule type" value="Genomic_DNA"/>
</dbReference>
<dbReference type="InterPro" id="IPR018391">
    <property type="entry name" value="PQQ_b-propeller_rpt"/>
</dbReference>
<dbReference type="PANTHER" id="PTHR44394">
    <property type="entry name" value="BETA-ALANINE-ACTIVATING ENZYME"/>
    <property type="match status" value="1"/>
</dbReference>
<sequence>MRLAVPYRDWHGLTGWLTNCMFEKRRFRNFLIYAQDFIQDDPKTWKDFDPTSKTMQELYDKFGLDKNTQDFTGHALALYRDDDYLAEPAVKTINRIKLYSDSLARYGKSPYLYPMYGLGELPQGFARLSAIYGGTYMLDKPIDEIVYDGSGKVVGVRSGEEVAKCKQVYCDPTYVPEKVRIKGKVIRCICLLDHPVANTKDALSTQIIIPQKQVGRRSDIYVSLISSTHQVSAKGWFIGMVSTTVESDNPEAEIKPGLDLLAPIAQKFVCVSDYYEPTDNGLGSQVFISESYDATTHFETTCLDVLDIFKRGTGEDFDFSKIKQELGDEEHAVRFHRDNGSSEIYTYGQLWDAAKVVQKVIEKWQEPGVVVGVALKHSPALVGVLCGICLTKSAFCCLKLHKKVEKYQPAHYFAYHHDLASLQKYHNFEILEDLYILNERVVLLRNKTETLPPPLKPQDNIAYCVVTSGSTGSPKFVRVPTQCILPNLEELQRIFHLTADDRIYASASPPSFDPFIVDVFLGLRCGACLVLVEETIRLDGDRLLKVLFGEGGITFLQITPSLLRRWSRTSLEHVVLDEGSPLRCLVLGGETFPDVLEGLKKSGLRIFNIYGITEMSCWATIEQVLSGCEGQVALGSPIDSSVELELRDFETAEIVALNSTESVRGELYLGSRVRKCLVDGEEGMLESEEVLFRRTGDLVELGADGKYYYLGRCDDMVKRFGVRVSLAQIEQVGDRYQEVTKSFAVFDESSHMLLLLYTGIDKEFDEQSLRQHLRANLPESHHPDELLQVQSFPLTAHGKIDRQLLKKQYCCKADADISTNLQEFFAEQLLKLLGITLNFSLKDHATKRAKLDHECSFVDAGGTSMQAVQLVTSIQDQFSVAIPNLIGMLLDKTVSLKDVATYLDDVRCGSDPPPSESTLKIEVSIKFRFDMGKCIDATPTIFKSVNRTIVAVGSHSHRVIVLDLDSDELVSELVLPDRVESAVSFLAEAECGLVGCYDGLLYCFDLWTGAIRWKFNSGGMIKCKALVADSRIIFGSYAEDHNLFALDVSGSLIWRLPIGKKGILSSPISLSNGTAFVATLDGSYSSVATADGTIQWTGKLESPVFATSVFVERSEMDLSFGKFRSMETFSPLQQ</sequence>
<dbReference type="InterPro" id="IPR000806">
    <property type="entry name" value="RabGDI"/>
</dbReference>
<dbReference type="FunFam" id="1.10.405.10:FF:000001">
    <property type="entry name" value="Rab GDP dissociation inhibitor"/>
    <property type="match status" value="1"/>
</dbReference>
<dbReference type="Gene3D" id="3.30.519.10">
    <property type="entry name" value="Guanine Nucleotide Dissociation Inhibitor, domain 2"/>
    <property type="match status" value="1"/>
</dbReference>
<dbReference type="InterPro" id="IPR015943">
    <property type="entry name" value="WD40/YVTN_repeat-like_dom_sf"/>
</dbReference>
<dbReference type="Gene3D" id="2.130.10.10">
    <property type="entry name" value="YVTN repeat-like/Quinoprotein amine dehydrogenase"/>
    <property type="match status" value="1"/>
</dbReference>
<dbReference type="PRINTS" id="PR00892">
    <property type="entry name" value="RABGDI"/>
</dbReference>
<evidence type="ECO:0008006" key="6">
    <source>
        <dbReference type="Google" id="ProtNLM"/>
    </source>
</evidence>
<evidence type="ECO:0000256" key="1">
    <source>
        <dbReference type="ARBA" id="ARBA00005593"/>
    </source>
</evidence>
<evidence type="ECO:0000259" key="3">
    <source>
        <dbReference type="Pfam" id="PF13570"/>
    </source>
</evidence>
<dbReference type="InterPro" id="IPR036188">
    <property type="entry name" value="FAD/NAD-bd_sf"/>
</dbReference>
<keyword evidence="5" id="KW-1185">Reference proteome</keyword>
<gene>
    <name evidence="4" type="ORF">pipiens_016795</name>
</gene>
<dbReference type="Pfam" id="PF00996">
    <property type="entry name" value="GDI"/>
    <property type="match status" value="1"/>
</dbReference>
<protein>
    <recommendedName>
        <fullName evidence="6">Carrier domain-containing protein</fullName>
    </recommendedName>
</protein>
<dbReference type="InterPro" id="IPR042099">
    <property type="entry name" value="ANL_N_sf"/>
</dbReference>
<dbReference type="InterPro" id="IPR018203">
    <property type="entry name" value="GDP_dissociation_inhibitor"/>
</dbReference>
<dbReference type="PANTHER" id="PTHR44394:SF1">
    <property type="entry name" value="BETA-ALANINE-ACTIVATING ENZYME"/>
    <property type="match status" value="1"/>
</dbReference>
<dbReference type="Gene3D" id="3.40.50.12780">
    <property type="entry name" value="N-terminal domain of ligase-like"/>
    <property type="match status" value="1"/>
</dbReference>
<dbReference type="Pfam" id="PF13570">
    <property type="entry name" value="Beta-prop_ACSF4"/>
    <property type="match status" value="1"/>
</dbReference>
<dbReference type="InterPro" id="IPR000873">
    <property type="entry name" value="AMP-dep_synth/lig_dom"/>
</dbReference>
<dbReference type="SUPFAM" id="SSF51905">
    <property type="entry name" value="FAD/NAD(P)-binding domain"/>
    <property type="match status" value="2"/>
</dbReference>
<dbReference type="Proteomes" id="UP001562425">
    <property type="component" value="Unassembled WGS sequence"/>
</dbReference>
<evidence type="ECO:0000313" key="5">
    <source>
        <dbReference type="Proteomes" id="UP001562425"/>
    </source>
</evidence>
<comment type="caution">
    <text evidence="4">The sequence shown here is derived from an EMBL/GenBank/DDBJ whole genome shotgun (WGS) entry which is preliminary data.</text>
</comment>
<dbReference type="AlphaFoldDB" id="A0ABD1CJP9"/>
<dbReference type="SUPFAM" id="SSF56801">
    <property type="entry name" value="Acetyl-CoA synthetase-like"/>
    <property type="match status" value="1"/>
</dbReference>